<dbReference type="AlphaFoldDB" id="A0AA42CK75"/>
<name>A0AA42CK75_9HYPH</name>
<reference evidence="1" key="1">
    <citation type="submission" date="2022-05" db="EMBL/GenBank/DDBJ databases">
        <authorList>
            <person name="Pankratov T."/>
        </authorList>
    </citation>
    <scope>NUCLEOTIDE SEQUENCE</scope>
    <source>
        <strain evidence="1">BP6-180914</strain>
    </source>
</reference>
<accession>A0AA42CK75</accession>
<organism evidence="1 2">
    <name type="scientific">Lichenifustis flavocetrariae</name>
    <dbReference type="NCBI Taxonomy" id="2949735"/>
    <lineage>
        <taxon>Bacteria</taxon>
        <taxon>Pseudomonadati</taxon>
        <taxon>Pseudomonadota</taxon>
        <taxon>Alphaproteobacteria</taxon>
        <taxon>Hyphomicrobiales</taxon>
        <taxon>Lichenihabitantaceae</taxon>
        <taxon>Lichenifustis</taxon>
    </lineage>
</organism>
<keyword evidence="2" id="KW-1185">Reference proteome</keyword>
<sequence>MQAHDDLDTVLQKIRELAETASNQAGVPPAVTTILSEIATLARVRFDDTPEPSDLPSTENQSL</sequence>
<dbReference type="EMBL" id="JAMOIM010000014">
    <property type="protein sequence ID" value="MCW6510264.1"/>
    <property type="molecule type" value="Genomic_DNA"/>
</dbReference>
<evidence type="ECO:0000313" key="2">
    <source>
        <dbReference type="Proteomes" id="UP001165667"/>
    </source>
</evidence>
<comment type="caution">
    <text evidence="1">The sequence shown here is derived from an EMBL/GenBank/DDBJ whole genome shotgun (WGS) entry which is preliminary data.</text>
</comment>
<evidence type="ECO:0000313" key="1">
    <source>
        <dbReference type="EMBL" id="MCW6510264.1"/>
    </source>
</evidence>
<dbReference type="RefSeq" id="WP_282586636.1">
    <property type="nucleotide sequence ID" value="NZ_JAMOIM010000014.1"/>
</dbReference>
<protein>
    <submittedName>
        <fullName evidence="1">Uncharacterized protein</fullName>
    </submittedName>
</protein>
<dbReference type="Proteomes" id="UP001165667">
    <property type="component" value="Unassembled WGS sequence"/>
</dbReference>
<proteinExistence type="predicted"/>
<gene>
    <name evidence="1" type="ORF">M8523_19780</name>
</gene>